<sequence>MQATSEIRSYAALSFLATVLILSSPFVPVFRRSENPQDLKIRYTFMKQRRILRSAGLRGGKKVKENLMGGTKKDLRPDWNCVRPPARLRFGFSWSNTTNNSRGNRFRRK</sequence>
<accession>A0ABN7ANL0</accession>
<evidence type="ECO:0000313" key="1">
    <source>
        <dbReference type="EMBL" id="BES93548.1"/>
    </source>
</evidence>
<name>A0ABN7ANL0_9HEMI</name>
<protein>
    <submittedName>
        <fullName evidence="1">Uncharacterized protein</fullName>
    </submittedName>
</protein>
<organism evidence="1 2">
    <name type="scientific">Nesidiocoris tenuis</name>
    <dbReference type="NCBI Taxonomy" id="355587"/>
    <lineage>
        <taxon>Eukaryota</taxon>
        <taxon>Metazoa</taxon>
        <taxon>Ecdysozoa</taxon>
        <taxon>Arthropoda</taxon>
        <taxon>Hexapoda</taxon>
        <taxon>Insecta</taxon>
        <taxon>Pterygota</taxon>
        <taxon>Neoptera</taxon>
        <taxon>Paraneoptera</taxon>
        <taxon>Hemiptera</taxon>
        <taxon>Heteroptera</taxon>
        <taxon>Panheteroptera</taxon>
        <taxon>Cimicomorpha</taxon>
        <taxon>Miridae</taxon>
        <taxon>Dicyphina</taxon>
        <taxon>Nesidiocoris</taxon>
    </lineage>
</organism>
<dbReference type="EMBL" id="AP028912">
    <property type="protein sequence ID" value="BES93548.1"/>
    <property type="molecule type" value="Genomic_DNA"/>
</dbReference>
<reference evidence="1 2" key="1">
    <citation type="submission" date="2023-09" db="EMBL/GenBank/DDBJ databases">
        <title>Nesidiocoris tenuis whole genome shotgun sequence.</title>
        <authorList>
            <person name="Shibata T."/>
            <person name="Shimoda M."/>
            <person name="Kobayashi T."/>
            <person name="Uehara T."/>
        </authorList>
    </citation>
    <scope>NUCLEOTIDE SEQUENCE [LARGE SCALE GENOMIC DNA]</scope>
    <source>
        <strain evidence="1 2">Japan</strain>
    </source>
</reference>
<dbReference type="Proteomes" id="UP001307889">
    <property type="component" value="Chromosome 4"/>
</dbReference>
<evidence type="ECO:0000313" key="2">
    <source>
        <dbReference type="Proteomes" id="UP001307889"/>
    </source>
</evidence>
<keyword evidence="2" id="KW-1185">Reference proteome</keyword>
<gene>
    <name evidence="1" type="ORF">NTJ_06357</name>
</gene>
<proteinExistence type="predicted"/>